<dbReference type="OrthoDB" id="9809130at2"/>
<keyword evidence="4 11" id="KW-0138">CF(0)</keyword>
<dbReference type="Pfam" id="PF00119">
    <property type="entry name" value="ATP-synt_A"/>
    <property type="match status" value="1"/>
</dbReference>
<keyword evidence="15" id="KW-1185">Reference proteome</keyword>
<dbReference type="CDD" id="cd00310">
    <property type="entry name" value="ATP-synt_Fo_a_6"/>
    <property type="match status" value="1"/>
</dbReference>
<evidence type="ECO:0000313" key="15">
    <source>
        <dbReference type="Proteomes" id="UP000253319"/>
    </source>
</evidence>
<dbReference type="InterPro" id="IPR035908">
    <property type="entry name" value="F0_ATP_A_sf"/>
</dbReference>
<evidence type="ECO:0000256" key="2">
    <source>
        <dbReference type="ARBA" id="ARBA00006810"/>
    </source>
</evidence>
<evidence type="ECO:0000256" key="9">
    <source>
        <dbReference type="ARBA" id="ARBA00023136"/>
    </source>
</evidence>
<comment type="similarity">
    <text evidence="2 11 12">Belongs to the ATPase A chain family.</text>
</comment>
<feature type="signal peptide" evidence="13">
    <location>
        <begin position="1"/>
        <end position="25"/>
    </location>
</feature>
<evidence type="ECO:0000256" key="7">
    <source>
        <dbReference type="ARBA" id="ARBA00022989"/>
    </source>
</evidence>
<evidence type="ECO:0000256" key="1">
    <source>
        <dbReference type="ARBA" id="ARBA00004141"/>
    </source>
</evidence>
<dbReference type="RefSeq" id="WP_113987856.1">
    <property type="nucleotide sequence ID" value="NZ_QLST01000001.1"/>
</dbReference>
<comment type="function">
    <text evidence="11 12">Key component of the proton channel; it plays a direct role in the translocation of protons across the membrane.</text>
</comment>
<dbReference type="SUPFAM" id="SSF81336">
    <property type="entry name" value="F1F0 ATP synthase subunit A"/>
    <property type="match status" value="1"/>
</dbReference>
<evidence type="ECO:0000256" key="5">
    <source>
        <dbReference type="ARBA" id="ARBA00022692"/>
    </source>
</evidence>
<feature type="chain" id="PRO_5016751609" description="ATP synthase subunit a" evidence="13">
    <location>
        <begin position="26"/>
        <end position="385"/>
    </location>
</feature>
<dbReference type="GO" id="GO:0005886">
    <property type="term" value="C:plasma membrane"/>
    <property type="evidence" value="ECO:0007669"/>
    <property type="project" value="UniProtKB-SubCell"/>
</dbReference>
<dbReference type="AlphaFoldDB" id="A0A365P5X0"/>
<evidence type="ECO:0000313" key="14">
    <source>
        <dbReference type="EMBL" id="RBA29973.1"/>
    </source>
</evidence>
<evidence type="ECO:0000256" key="13">
    <source>
        <dbReference type="SAM" id="SignalP"/>
    </source>
</evidence>
<dbReference type="GO" id="GO:0046933">
    <property type="term" value="F:proton-transporting ATP synthase activity, rotational mechanism"/>
    <property type="evidence" value="ECO:0007669"/>
    <property type="project" value="UniProtKB-UniRule"/>
</dbReference>
<evidence type="ECO:0000256" key="4">
    <source>
        <dbReference type="ARBA" id="ARBA00022547"/>
    </source>
</evidence>
<proteinExistence type="inferred from homology"/>
<keyword evidence="9 11" id="KW-0472">Membrane</keyword>
<feature type="transmembrane region" description="Helical" evidence="11">
    <location>
        <begin position="304"/>
        <end position="329"/>
    </location>
</feature>
<dbReference type="PRINTS" id="PR00123">
    <property type="entry name" value="ATPASEA"/>
</dbReference>
<dbReference type="InterPro" id="IPR000568">
    <property type="entry name" value="ATP_synth_F0_asu"/>
</dbReference>
<evidence type="ECO:0000256" key="10">
    <source>
        <dbReference type="ARBA" id="ARBA00023310"/>
    </source>
</evidence>
<name>A0A365P5X0_9FLAO</name>
<dbReference type="InterPro" id="IPR045083">
    <property type="entry name" value="ATP_synth_F0_asu_bact/mt"/>
</dbReference>
<sequence length="385" mass="43305">MVFLRKSLPVILACALAFAPLFSFANSETDSLQMATTVAQESEVDAHHAQEPQSKKEKINAYIEHHLQDSHDFTFFSDEETGKHYGFSLPVIIYDNGLKVFSSSKFHHGETIAEVDGNYYKLYHGKIYKTDALGTIEYDEAHHPTNAKPLDFSITKNVVGLLIACVLLFVMFVGYARKFKKGGANTIPTGFSRVLEPLVLYVRDEIARPNIGEKKYKKFMPYLLTVFFLIWLLNLLGLTPMGINVTGNIAVTMCLALFTFFVTQFSGNKDYWKHIFWMPGVPVPMKIVLMPIEILGMFTKPFSLMIRLFANITAGHAVVMGLIAIVFLFQQQLSVGGSIGISFVLTLFISVIELLVAFLQAFIFTMLSSLFIGMAVEEHHHDDHH</sequence>
<organism evidence="14 15">
    <name type="scientific">Flavobacterium tibetense</name>
    <dbReference type="NCBI Taxonomy" id="2233533"/>
    <lineage>
        <taxon>Bacteria</taxon>
        <taxon>Pseudomonadati</taxon>
        <taxon>Bacteroidota</taxon>
        <taxon>Flavobacteriia</taxon>
        <taxon>Flavobacteriales</taxon>
        <taxon>Flavobacteriaceae</taxon>
        <taxon>Flavobacterium</taxon>
    </lineage>
</organism>
<reference evidence="14 15" key="1">
    <citation type="submission" date="2018-06" db="EMBL/GenBank/DDBJ databases">
        <title>Flavobacterium tibetense sp. nov., isolated from a wetland YonghuCo on Tibetan Plateau.</title>
        <authorList>
            <person name="Xing P."/>
            <person name="Phurbu D."/>
            <person name="Lu H."/>
        </authorList>
    </citation>
    <scope>NUCLEOTIDE SEQUENCE [LARGE SCALE GENOMIC DNA]</scope>
    <source>
        <strain evidence="14 15">YH5</strain>
    </source>
</reference>
<keyword evidence="11" id="KW-1003">Cell membrane</keyword>
<comment type="caution">
    <text evidence="14">The sequence shown here is derived from an EMBL/GenBank/DDBJ whole genome shotgun (WGS) entry which is preliminary data.</text>
</comment>
<evidence type="ECO:0000256" key="8">
    <source>
        <dbReference type="ARBA" id="ARBA00023065"/>
    </source>
</evidence>
<feature type="transmembrane region" description="Helical" evidence="11">
    <location>
        <begin position="158"/>
        <end position="176"/>
    </location>
</feature>
<evidence type="ECO:0000256" key="3">
    <source>
        <dbReference type="ARBA" id="ARBA00022448"/>
    </source>
</evidence>
<protein>
    <recommendedName>
        <fullName evidence="11 12">ATP synthase subunit a</fullName>
    </recommendedName>
    <alternativeName>
        <fullName evidence="11">ATP synthase F0 sector subunit a</fullName>
    </alternativeName>
    <alternativeName>
        <fullName evidence="11">F-ATPase subunit 6</fullName>
    </alternativeName>
</protein>
<keyword evidence="7 11" id="KW-1133">Transmembrane helix</keyword>
<dbReference type="GO" id="GO:0016787">
    <property type="term" value="F:hydrolase activity"/>
    <property type="evidence" value="ECO:0007669"/>
    <property type="project" value="UniProtKB-KW"/>
</dbReference>
<keyword evidence="6 11" id="KW-0375">Hydrogen ion transport</keyword>
<dbReference type="PANTHER" id="PTHR11410">
    <property type="entry name" value="ATP SYNTHASE SUBUNIT A"/>
    <property type="match status" value="1"/>
</dbReference>
<keyword evidence="5 11" id="KW-0812">Transmembrane</keyword>
<comment type="subcellular location">
    <subcellularLocation>
        <location evidence="11 12">Cell membrane</location>
        <topology evidence="11 12">Multi-pass membrane protein</topology>
    </subcellularLocation>
    <subcellularLocation>
        <location evidence="1">Membrane</location>
        <topology evidence="1">Multi-pass membrane protein</topology>
    </subcellularLocation>
</comment>
<evidence type="ECO:0000256" key="6">
    <source>
        <dbReference type="ARBA" id="ARBA00022781"/>
    </source>
</evidence>
<keyword evidence="10 11" id="KW-0066">ATP synthesis</keyword>
<keyword evidence="8 11" id="KW-0406">Ion transport</keyword>
<dbReference type="NCBIfam" id="TIGR01131">
    <property type="entry name" value="ATP_synt_6_or_A"/>
    <property type="match status" value="1"/>
</dbReference>
<dbReference type="Proteomes" id="UP000253319">
    <property type="component" value="Unassembled WGS sequence"/>
</dbReference>
<dbReference type="Gene3D" id="1.20.120.220">
    <property type="entry name" value="ATP synthase, F0 complex, subunit A"/>
    <property type="match status" value="1"/>
</dbReference>
<feature type="transmembrane region" description="Helical" evidence="11">
    <location>
        <begin position="275"/>
        <end position="298"/>
    </location>
</feature>
<evidence type="ECO:0000256" key="11">
    <source>
        <dbReference type="HAMAP-Rule" id="MF_01393"/>
    </source>
</evidence>
<dbReference type="PANTHER" id="PTHR11410:SF0">
    <property type="entry name" value="ATP SYNTHASE SUBUNIT A"/>
    <property type="match status" value="1"/>
</dbReference>
<dbReference type="GO" id="GO:0045259">
    <property type="term" value="C:proton-transporting ATP synthase complex"/>
    <property type="evidence" value="ECO:0007669"/>
    <property type="project" value="UniProtKB-KW"/>
</dbReference>
<keyword evidence="14" id="KW-0378">Hydrolase</keyword>
<feature type="transmembrane region" description="Helical" evidence="11">
    <location>
        <begin position="219"/>
        <end position="239"/>
    </location>
</feature>
<accession>A0A365P5X0</accession>
<evidence type="ECO:0000256" key="12">
    <source>
        <dbReference type="RuleBase" id="RU000483"/>
    </source>
</evidence>
<keyword evidence="3 11" id="KW-0813">Transport</keyword>
<feature type="transmembrane region" description="Helical" evidence="11">
    <location>
        <begin position="245"/>
        <end position="263"/>
    </location>
</feature>
<gene>
    <name evidence="11 14" type="primary">atpB</name>
    <name evidence="14" type="ORF">DPN68_00830</name>
</gene>
<dbReference type="HAMAP" id="MF_01393">
    <property type="entry name" value="ATP_synth_a_bact"/>
    <property type="match status" value="1"/>
</dbReference>
<dbReference type="EMBL" id="QLST01000001">
    <property type="protein sequence ID" value="RBA29973.1"/>
    <property type="molecule type" value="Genomic_DNA"/>
</dbReference>
<feature type="transmembrane region" description="Helical" evidence="11">
    <location>
        <begin position="341"/>
        <end position="364"/>
    </location>
</feature>
<keyword evidence="13" id="KW-0732">Signal</keyword>